<dbReference type="Pfam" id="PF12796">
    <property type="entry name" value="Ank_2"/>
    <property type="match status" value="2"/>
</dbReference>
<dbReference type="PANTHER" id="PTHR24124:SF14">
    <property type="entry name" value="CHROMOSOME UNDETERMINED SCAFFOLD_25, WHOLE GENOME SHOTGUN SEQUENCE"/>
    <property type="match status" value="1"/>
</dbReference>
<keyword evidence="1" id="KW-0677">Repeat</keyword>
<evidence type="ECO:0000313" key="5">
    <source>
        <dbReference type="EMBL" id="AGR65728.1"/>
    </source>
</evidence>
<dbReference type="SMART" id="SM00248">
    <property type="entry name" value="ANK"/>
    <property type="match status" value="3"/>
</dbReference>
<dbReference type="PROSITE" id="PS50088">
    <property type="entry name" value="ANK_REPEAT"/>
    <property type="match status" value="3"/>
</dbReference>
<dbReference type="GO" id="GO:0010468">
    <property type="term" value="P:regulation of gene expression"/>
    <property type="evidence" value="ECO:0007669"/>
    <property type="project" value="TreeGrafter"/>
</dbReference>
<dbReference type="Gene3D" id="1.25.40.20">
    <property type="entry name" value="Ankyrin repeat-containing domain"/>
    <property type="match status" value="2"/>
</dbReference>
<dbReference type="PRINTS" id="PR01415">
    <property type="entry name" value="ANKYRIN"/>
</dbReference>
<evidence type="ECO:0000256" key="2">
    <source>
        <dbReference type="ARBA" id="ARBA00023043"/>
    </source>
</evidence>
<evidence type="ECO:0000256" key="3">
    <source>
        <dbReference type="PROSITE-ProRule" id="PRU00023"/>
    </source>
</evidence>
<dbReference type="EMBL" id="KF021978">
    <property type="protein sequence ID" value="AGR65728.1"/>
    <property type="molecule type" value="mRNA"/>
</dbReference>
<reference evidence="5" key="2">
    <citation type="submission" date="2013-05" db="EMBL/GenBank/DDBJ databases">
        <authorList>
            <person name="McCutcheon J."/>
        </authorList>
    </citation>
    <scope>NUCLEOTIDE SEQUENCE</scope>
</reference>
<dbReference type="InterPro" id="IPR002110">
    <property type="entry name" value="Ankyrin_rpt"/>
</dbReference>
<feature type="repeat" description="ANK" evidence="3">
    <location>
        <begin position="712"/>
        <end position="734"/>
    </location>
</feature>
<evidence type="ECO:0000256" key="4">
    <source>
        <dbReference type="SAM" id="Coils"/>
    </source>
</evidence>
<feature type="repeat" description="ANK" evidence="3">
    <location>
        <begin position="746"/>
        <end position="778"/>
    </location>
</feature>
<dbReference type="PANTHER" id="PTHR24124">
    <property type="entry name" value="ANKYRIN REPEAT FAMILY A"/>
    <property type="match status" value="1"/>
</dbReference>
<dbReference type="InterPro" id="IPR036770">
    <property type="entry name" value="Ankyrin_rpt-contain_sf"/>
</dbReference>
<organism evidence="5">
    <name type="scientific">Planococcus citri</name>
    <name type="common">citrus mealybug</name>
    <dbReference type="NCBI Taxonomy" id="170843"/>
    <lineage>
        <taxon>Eukaryota</taxon>
        <taxon>Metazoa</taxon>
        <taxon>Ecdysozoa</taxon>
        <taxon>Arthropoda</taxon>
        <taxon>Hexapoda</taxon>
        <taxon>Insecta</taxon>
        <taxon>Pterygota</taxon>
        <taxon>Neoptera</taxon>
        <taxon>Paraneoptera</taxon>
        <taxon>Hemiptera</taxon>
        <taxon>Sternorrhyncha</taxon>
        <taxon>Coccoidea</taxon>
        <taxon>Pseudococcidae</taxon>
        <taxon>Planococcus</taxon>
    </lineage>
</organism>
<dbReference type="SUPFAM" id="SSF48403">
    <property type="entry name" value="Ankyrin repeat"/>
    <property type="match status" value="1"/>
</dbReference>
<dbReference type="GO" id="GO:0005634">
    <property type="term" value="C:nucleus"/>
    <property type="evidence" value="ECO:0007669"/>
    <property type="project" value="TreeGrafter"/>
</dbReference>
<keyword evidence="2 3" id="KW-0040">ANK repeat</keyword>
<dbReference type="AlphaFoldDB" id="S5NZS9"/>
<name>S5NZS9_9HEMI</name>
<accession>S5NZS9</accession>
<feature type="coiled-coil region" evidence="4">
    <location>
        <begin position="22"/>
        <end position="49"/>
    </location>
</feature>
<protein>
    <submittedName>
        <fullName evidence="5">Ankyrin repeat domain protein</fullName>
    </submittedName>
</protein>
<keyword evidence="4" id="KW-0175">Coiled coil</keyword>
<proteinExistence type="evidence at transcript level"/>
<sequence>MEIFVEDRLINLRFFSNPVESVQKTKNKLNNIKERINLVLENINLLNVEYSSSDKEVDDKFIFITRFIAQNIHVLKRQLKSTYNELPWEEVEFCLTSFISSHVEQQELNGLCRAVLNKKKILSFLMNFAKKLEIMEIVDSFELAKLPGLVREEGVARIIKKNPQFAELYSDFCQVRDIYSLHIMSCYITRASSANPKNRTGQLCIIRALQVIGENLKNTWESPKLSDATSKLLLFSLSKNTATIIKDLRDSLSHAYSLNMRAGIEKNVKSKFFFDDIQNDINKVGVTIKEILHDKKLKIILALLEKIMKSKKSSEMKEFSVALRNISILPMIINEFMSKELNNIETCVMEYKSKIKSMTDFEKERFNDIRKIIDSKKRPMIRSKTDYIHESMDFFLFGVKKLQSCDKKEISLFIDQIEANILPKVGTDDFKRLANLVLQIHGSIISRSEDPQLNVILYKILYIAQVEVKEVEGIEEMNTTLGSGGSGKNDQDYGLKIGENYQGELDRKLSVLRSILKDHGLRDHDQIVEKFPSYKKDNELQSTLEMLVLDIMTIFGELRNSLPRNIFFLDDNAPLLIGRPLRDYIAHSDVLIDALLLSNPLIALILNAKELSEENFMKNMRNIGKLLHDDPVKLREKYTASLAAIANQERMFSALVDGNLDDLNDSQKLGADFNSKCFNLQTALHLAARGPNLDTFKFVYSHNLSLNAKDINGQTPLHVAAAYGRKDIVEFIVKERSVGVNDVDNDRNTPLHMAAQNGHKSAVECLLKNGADLRITNIERLTSLHCAVKNNHTKIRRQQTCVALWR</sequence>
<feature type="repeat" description="ANK" evidence="3">
    <location>
        <begin position="679"/>
        <end position="711"/>
    </location>
</feature>
<evidence type="ECO:0000256" key="1">
    <source>
        <dbReference type="ARBA" id="ARBA00022737"/>
    </source>
</evidence>
<reference evidence="5" key="1">
    <citation type="journal article" date="2013" name="Cell">
        <title>Horizontal gene transfer from diverse bacteria to an insect genome enables a tripartite nested mealybug symbiosis.</title>
        <authorList>
            <person name="Husnik F."/>
            <person name="Nikoh N."/>
            <person name="Koga R."/>
            <person name="Ross L."/>
            <person name="Duncan R.P."/>
            <person name="Fujie M."/>
            <person name="Tanaka M."/>
            <person name="Satoh N."/>
            <person name="Bachtrog D."/>
            <person name="Wilson A.C."/>
            <person name="von Dohlen C.D."/>
            <person name="Fukatsu T."/>
            <person name="McCutcheon J.P."/>
        </authorList>
    </citation>
    <scope>NUCLEOTIDE SEQUENCE</scope>
</reference>
<dbReference type="PROSITE" id="PS50297">
    <property type="entry name" value="ANK_REP_REGION"/>
    <property type="match status" value="2"/>
</dbReference>